<reference evidence="2 3" key="1">
    <citation type="journal article" date="2012" name="PLoS Pathog.">
        <title>Diverse lifestyles and strategies of plant pathogenesis encoded in the genomes of eighteen Dothideomycetes fungi.</title>
        <authorList>
            <person name="Ohm R.A."/>
            <person name="Feau N."/>
            <person name="Henrissat B."/>
            <person name="Schoch C.L."/>
            <person name="Horwitz B.A."/>
            <person name="Barry K.W."/>
            <person name="Condon B.J."/>
            <person name="Copeland A.C."/>
            <person name="Dhillon B."/>
            <person name="Glaser F."/>
            <person name="Hesse C.N."/>
            <person name="Kosti I."/>
            <person name="LaButti K."/>
            <person name="Lindquist E.A."/>
            <person name="Lucas S."/>
            <person name="Salamov A.A."/>
            <person name="Bradshaw R.E."/>
            <person name="Ciuffetti L."/>
            <person name="Hamelin R.C."/>
            <person name="Kema G.H.J."/>
            <person name="Lawrence C."/>
            <person name="Scott J.A."/>
            <person name="Spatafora J.W."/>
            <person name="Turgeon B.G."/>
            <person name="de Wit P.J.G.M."/>
            <person name="Zhong S."/>
            <person name="Goodwin S.B."/>
            <person name="Grigoriev I.V."/>
        </authorList>
    </citation>
    <scope>NUCLEOTIDE SEQUENCE [LARGE SCALE GENOMIC DNA]</scope>
    <source>
        <strain evidence="2 3">UAMH 10762</strain>
    </source>
</reference>
<evidence type="ECO:0000313" key="2">
    <source>
        <dbReference type="EMBL" id="EMD00492.1"/>
    </source>
</evidence>
<feature type="region of interest" description="Disordered" evidence="1">
    <location>
        <begin position="1"/>
        <end position="83"/>
    </location>
</feature>
<keyword evidence="3" id="KW-1185">Reference proteome</keyword>
<accession>M2MUA2</accession>
<evidence type="ECO:0000256" key="1">
    <source>
        <dbReference type="SAM" id="MobiDB-lite"/>
    </source>
</evidence>
<dbReference type="HOGENOM" id="CLU_1383917_0_0_1"/>
<proteinExistence type="predicted"/>
<dbReference type="Proteomes" id="UP000011761">
    <property type="component" value="Unassembled WGS sequence"/>
</dbReference>
<dbReference type="KEGG" id="bcom:BAUCODRAFT_170640"/>
<protein>
    <submittedName>
        <fullName evidence="2">Uncharacterized protein</fullName>
    </submittedName>
</protein>
<organism evidence="2 3">
    <name type="scientific">Baudoinia panamericana (strain UAMH 10762)</name>
    <name type="common">Angels' share fungus</name>
    <name type="synonym">Baudoinia compniacensis (strain UAMH 10762)</name>
    <dbReference type="NCBI Taxonomy" id="717646"/>
    <lineage>
        <taxon>Eukaryota</taxon>
        <taxon>Fungi</taxon>
        <taxon>Dikarya</taxon>
        <taxon>Ascomycota</taxon>
        <taxon>Pezizomycotina</taxon>
        <taxon>Dothideomycetes</taxon>
        <taxon>Dothideomycetidae</taxon>
        <taxon>Mycosphaerellales</taxon>
        <taxon>Teratosphaeriaceae</taxon>
        <taxon>Baudoinia</taxon>
    </lineage>
</organism>
<dbReference type="GeneID" id="19109427"/>
<evidence type="ECO:0000313" key="3">
    <source>
        <dbReference type="Proteomes" id="UP000011761"/>
    </source>
</evidence>
<feature type="compositionally biased region" description="Polar residues" evidence="1">
    <location>
        <begin position="24"/>
        <end position="34"/>
    </location>
</feature>
<gene>
    <name evidence="2" type="ORF">BAUCODRAFT_170640</name>
</gene>
<dbReference type="EMBL" id="KB445550">
    <property type="protein sequence ID" value="EMD00492.1"/>
    <property type="molecule type" value="Genomic_DNA"/>
</dbReference>
<dbReference type="AlphaFoldDB" id="M2MUA2"/>
<feature type="compositionally biased region" description="Basic residues" evidence="1">
    <location>
        <begin position="11"/>
        <end position="21"/>
    </location>
</feature>
<name>M2MUA2_BAUPA</name>
<sequence>MSELNEQHASTKSRRGRRKGRTTQIHTSTATQQSRHGKHQHHSIQHPETQGLPHTARPDVQSRASPGPITPTGSPKVAFSAGLPNRLPSNELTGLFNLHNDTGISEGERVIARDIDIQRIQRSMQILGYDLDRGNEAMTEYLVPFWSTKVDPIKRFEALTKLFHEEMDRLLPFMEERADNAAGHILCCAGASKSSHV</sequence>
<dbReference type="RefSeq" id="XP_007671676.1">
    <property type="nucleotide sequence ID" value="XM_007673486.1"/>
</dbReference>
<feature type="compositionally biased region" description="Basic residues" evidence="1">
    <location>
        <begin position="35"/>
        <end position="44"/>
    </location>
</feature>